<reference evidence="9" key="1">
    <citation type="journal article" date="2021" name="PeerJ">
        <title>Extensive microbial diversity within the chicken gut microbiome revealed by metagenomics and culture.</title>
        <authorList>
            <person name="Gilroy R."/>
            <person name="Ravi A."/>
            <person name="Getino M."/>
            <person name="Pursley I."/>
            <person name="Horton D.L."/>
            <person name="Alikhan N.F."/>
            <person name="Baker D."/>
            <person name="Gharbi K."/>
            <person name="Hall N."/>
            <person name="Watson M."/>
            <person name="Adriaenssens E.M."/>
            <person name="Foster-Nyarko E."/>
            <person name="Jarju S."/>
            <person name="Secka A."/>
            <person name="Antonio M."/>
            <person name="Oren A."/>
            <person name="Chaudhuri R.R."/>
            <person name="La Ragione R."/>
            <person name="Hildebrand F."/>
            <person name="Pallen M.J."/>
        </authorList>
    </citation>
    <scope>NUCLEOTIDE SEQUENCE</scope>
    <source>
        <strain evidence="9">23274</strain>
    </source>
</reference>
<dbReference type="Gene3D" id="1.20.1640.10">
    <property type="entry name" value="Multidrug efflux transporter AcrB transmembrane domain"/>
    <property type="match status" value="2"/>
</dbReference>
<comment type="subcellular location">
    <subcellularLocation>
        <location evidence="1">Cell inner membrane</location>
        <topology evidence="1">Multi-pass membrane protein</topology>
    </subcellularLocation>
</comment>
<evidence type="ECO:0000256" key="3">
    <source>
        <dbReference type="ARBA" id="ARBA00022475"/>
    </source>
</evidence>
<evidence type="ECO:0000256" key="2">
    <source>
        <dbReference type="ARBA" id="ARBA00022448"/>
    </source>
</evidence>
<dbReference type="FunFam" id="3.30.70.1430:FF:000001">
    <property type="entry name" value="Efflux pump membrane transporter"/>
    <property type="match status" value="1"/>
</dbReference>
<feature type="transmembrane region" description="Helical" evidence="8">
    <location>
        <begin position="462"/>
        <end position="481"/>
    </location>
</feature>
<gene>
    <name evidence="9" type="ORF">H9863_09220</name>
</gene>
<keyword evidence="7 8" id="KW-0472">Membrane</keyword>
<dbReference type="PRINTS" id="PR00702">
    <property type="entry name" value="ACRIFLAVINRP"/>
</dbReference>
<evidence type="ECO:0000256" key="4">
    <source>
        <dbReference type="ARBA" id="ARBA00022519"/>
    </source>
</evidence>
<keyword evidence="4" id="KW-0997">Cell inner membrane</keyword>
<feature type="transmembrane region" description="Helical" evidence="8">
    <location>
        <begin position="525"/>
        <end position="543"/>
    </location>
</feature>
<reference evidence="9" key="2">
    <citation type="submission" date="2021-04" db="EMBL/GenBank/DDBJ databases">
        <authorList>
            <person name="Gilroy R."/>
        </authorList>
    </citation>
    <scope>NUCLEOTIDE SEQUENCE</scope>
    <source>
        <strain evidence="9">23274</strain>
    </source>
</reference>
<organism evidence="9 10">
    <name type="scientific">Candidatus Odoribacter faecigallinarum</name>
    <dbReference type="NCBI Taxonomy" id="2838706"/>
    <lineage>
        <taxon>Bacteria</taxon>
        <taxon>Pseudomonadati</taxon>
        <taxon>Bacteroidota</taxon>
        <taxon>Bacteroidia</taxon>
        <taxon>Bacteroidales</taxon>
        <taxon>Odoribacteraceae</taxon>
        <taxon>Odoribacter</taxon>
    </lineage>
</organism>
<feature type="transmembrane region" description="Helical" evidence="8">
    <location>
        <begin position="900"/>
        <end position="925"/>
    </location>
</feature>
<keyword evidence="6 8" id="KW-1133">Transmembrane helix</keyword>
<dbReference type="PANTHER" id="PTHR32063:SF28">
    <property type="entry name" value="BLR2861 PROTEIN"/>
    <property type="match status" value="1"/>
</dbReference>
<dbReference type="GO" id="GO:0005886">
    <property type="term" value="C:plasma membrane"/>
    <property type="evidence" value="ECO:0007669"/>
    <property type="project" value="UniProtKB-SubCell"/>
</dbReference>
<evidence type="ECO:0000256" key="7">
    <source>
        <dbReference type="ARBA" id="ARBA00023136"/>
    </source>
</evidence>
<keyword evidence="3" id="KW-1003">Cell membrane</keyword>
<dbReference type="AlphaFoldDB" id="A0A9D1V213"/>
<dbReference type="SUPFAM" id="SSF82714">
    <property type="entry name" value="Multidrug efflux transporter AcrB TolC docking domain, DN and DC subdomains"/>
    <property type="match status" value="2"/>
</dbReference>
<dbReference type="SUPFAM" id="SSF82866">
    <property type="entry name" value="Multidrug efflux transporter AcrB transmembrane domain"/>
    <property type="match status" value="2"/>
</dbReference>
<evidence type="ECO:0000256" key="6">
    <source>
        <dbReference type="ARBA" id="ARBA00022989"/>
    </source>
</evidence>
<evidence type="ECO:0000256" key="8">
    <source>
        <dbReference type="SAM" id="Phobius"/>
    </source>
</evidence>
<keyword evidence="5 8" id="KW-0812">Transmembrane</keyword>
<feature type="transmembrane region" description="Helical" evidence="8">
    <location>
        <begin position="385"/>
        <end position="410"/>
    </location>
</feature>
<dbReference type="Gene3D" id="3.30.2090.10">
    <property type="entry name" value="Multidrug efflux transporter AcrB TolC docking domain, DN and DC subdomains"/>
    <property type="match status" value="2"/>
</dbReference>
<dbReference type="Gene3D" id="3.30.70.1430">
    <property type="entry name" value="Multidrug efflux transporter AcrB pore domain"/>
    <property type="match status" value="2"/>
</dbReference>
<feature type="transmembrane region" description="Helical" evidence="8">
    <location>
        <begin position="430"/>
        <end position="450"/>
    </location>
</feature>
<dbReference type="Gene3D" id="3.30.70.1320">
    <property type="entry name" value="Multidrug efflux transporter AcrB pore domain like"/>
    <property type="match status" value="1"/>
</dbReference>
<feature type="transmembrane region" description="Helical" evidence="8">
    <location>
        <begin position="848"/>
        <end position="867"/>
    </location>
</feature>
<protein>
    <submittedName>
        <fullName evidence="9">Efflux RND transporter permease subunit</fullName>
    </submittedName>
</protein>
<feature type="transmembrane region" description="Helical" evidence="8">
    <location>
        <begin position="359"/>
        <end position="379"/>
    </location>
</feature>
<dbReference type="InterPro" id="IPR001036">
    <property type="entry name" value="Acrflvin-R"/>
</dbReference>
<name>A0A9D1V213_9BACT</name>
<feature type="transmembrane region" description="Helical" evidence="8">
    <location>
        <begin position="12"/>
        <end position="34"/>
    </location>
</feature>
<dbReference type="InterPro" id="IPR027463">
    <property type="entry name" value="AcrB_DN_DC_subdom"/>
</dbReference>
<evidence type="ECO:0000256" key="5">
    <source>
        <dbReference type="ARBA" id="ARBA00022692"/>
    </source>
</evidence>
<dbReference type="PANTHER" id="PTHR32063">
    <property type="match status" value="1"/>
</dbReference>
<sequence length="1019" mass="112355">MSLSSICIKRPVLATVMNIVIILVGCIGLVFLGVRDYPSVDPPIISVSTSFSGANADVIETQITEPLESAINGIPGIRSLTSTSRDGSSRITVEFELDVDLETAANDVRDKVSGAQRRLPEDVDPPTVSKADADAQPIFGVSLRSDERSLIDLSMYAEQYYKERLQTISGVSSISIWGEKRYSVRLRMNPSLLAVYGVTPMDVREAVSSENVELPSGRIEGDNTELTIRTLGRLMTIDDFNNLVIKQEGDKLVRFKDIGVAEVDAEDTRSIMKRNGVPMVACVVIPQPGANYIDIVNEAYQVMEDLQKDLPEDIEAGIAFDNTVFIRNSINEVKDTIVEAFIFVVLIIFAFLRSWRTTLIPVLAIPISLVGAFFVMYLADFSINILTLLAIVLAIGLVVDDAIVVMENIYSKIEQGMSPLEAGHKGSEEIFFAVIATTVALVAVFVPIVFLEGTTGRLFREFSIVIAGAVIISAFVALTFTPMITTKMVSRNTTSGWFYRKTEPLFEGMIRGYAKALKAFMKRRWLAPIILIVSGVVIVVLWAKLPSEMAPLEDRSNIRINSTAPEGATFAYMSRYADELSTFVESAVPEQDKIIQMIGGGNTNRGNINLWLKDPDDRERTQQEIADELAIQVRNFTGARTMVSQQQTFGNQRGGLPVEYVIQAKNLDDLKRVLPKFMEEVNKSPVFSVADANLKFTKPELTITIDRDKAAVLGVSVQNIAQTLQLTMSEQRVGYFILNGKQYEILSEIDKAYRSKPADLQNIYVRNDEGKLIPLDNLVTMEEGSMPPQLYRYDRFVAATVSAGLARHQTLSQGLEEMDRIADEVLDDNFKTTLSGSSKDFVESSSSLLFAFTLALIFIYLVLAAQFESFRDPLIVMLTVPLALIGALVALWYFDQTMNIFSQIGIIMLIGLVSKNGILIVEFANQRKAMGQSKMDAVMHSAEARFRPILMTSLATVLGILPMAIATGAGSESRVAMGIAVVGGMICATFLSLFVVPAIYSYLSTEKAAVTEIEEEHKE</sequence>
<dbReference type="GO" id="GO:0042910">
    <property type="term" value="F:xenobiotic transmembrane transporter activity"/>
    <property type="evidence" value="ECO:0007669"/>
    <property type="project" value="TreeGrafter"/>
</dbReference>
<dbReference type="Pfam" id="PF00873">
    <property type="entry name" value="ACR_tran"/>
    <property type="match status" value="1"/>
</dbReference>
<dbReference type="FunFam" id="1.20.1640.10:FF:000001">
    <property type="entry name" value="Efflux pump membrane transporter"/>
    <property type="match status" value="1"/>
</dbReference>
<feature type="transmembrane region" description="Helical" evidence="8">
    <location>
        <begin position="874"/>
        <end position="894"/>
    </location>
</feature>
<accession>A0A9D1V213</accession>
<dbReference type="EMBL" id="DXFT01000180">
    <property type="protein sequence ID" value="HIX04274.1"/>
    <property type="molecule type" value="Genomic_DNA"/>
</dbReference>
<proteinExistence type="predicted"/>
<feature type="transmembrane region" description="Helical" evidence="8">
    <location>
        <begin position="336"/>
        <end position="352"/>
    </location>
</feature>
<keyword evidence="2" id="KW-0813">Transport</keyword>
<feature type="transmembrane region" description="Helical" evidence="8">
    <location>
        <begin position="975"/>
        <end position="1000"/>
    </location>
</feature>
<dbReference type="SUPFAM" id="SSF82693">
    <property type="entry name" value="Multidrug efflux transporter AcrB pore domain, PN1, PN2, PC1 and PC2 subdomains"/>
    <property type="match status" value="4"/>
</dbReference>
<dbReference type="Proteomes" id="UP000824202">
    <property type="component" value="Unassembled WGS sequence"/>
</dbReference>
<evidence type="ECO:0000256" key="1">
    <source>
        <dbReference type="ARBA" id="ARBA00004429"/>
    </source>
</evidence>
<dbReference type="Gene3D" id="3.30.70.1440">
    <property type="entry name" value="Multidrug efflux transporter AcrB pore domain"/>
    <property type="match status" value="1"/>
</dbReference>
<feature type="transmembrane region" description="Helical" evidence="8">
    <location>
        <begin position="946"/>
        <end position="969"/>
    </location>
</feature>
<comment type="caution">
    <text evidence="9">The sequence shown here is derived from an EMBL/GenBank/DDBJ whole genome shotgun (WGS) entry which is preliminary data.</text>
</comment>
<evidence type="ECO:0000313" key="10">
    <source>
        <dbReference type="Proteomes" id="UP000824202"/>
    </source>
</evidence>
<evidence type="ECO:0000313" key="9">
    <source>
        <dbReference type="EMBL" id="HIX04274.1"/>
    </source>
</evidence>